<dbReference type="Gene3D" id="3.30.565.10">
    <property type="entry name" value="Histidine kinase-like ATPase, C-terminal domain"/>
    <property type="match status" value="1"/>
</dbReference>
<dbReference type="SUPFAM" id="SSF158472">
    <property type="entry name" value="HAMP domain-like"/>
    <property type="match status" value="1"/>
</dbReference>
<dbReference type="SMART" id="SM00387">
    <property type="entry name" value="HATPase_c"/>
    <property type="match status" value="1"/>
</dbReference>
<organism evidence="17 18">
    <name type="scientific">Cohnella xylanilytica</name>
    <dbReference type="NCBI Taxonomy" id="557555"/>
    <lineage>
        <taxon>Bacteria</taxon>
        <taxon>Bacillati</taxon>
        <taxon>Bacillota</taxon>
        <taxon>Bacilli</taxon>
        <taxon>Bacillales</taxon>
        <taxon>Paenibacillaceae</taxon>
        <taxon>Cohnella</taxon>
    </lineage>
</organism>
<dbReference type="Pfam" id="PF02743">
    <property type="entry name" value="dCache_1"/>
    <property type="match status" value="1"/>
</dbReference>
<keyword evidence="9 17" id="KW-0418">Kinase</keyword>
<dbReference type="Gene3D" id="3.30.450.20">
    <property type="entry name" value="PAS domain"/>
    <property type="match status" value="1"/>
</dbReference>
<dbReference type="PRINTS" id="PR00344">
    <property type="entry name" value="BCTRLSENSOR"/>
</dbReference>
<evidence type="ECO:0000256" key="11">
    <source>
        <dbReference type="ARBA" id="ARBA00022989"/>
    </source>
</evidence>
<reference evidence="17 18" key="1">
    <citation type="submission" date="2020-08" db="EMBL/GenBank/DDBJ databases">
        <title>Cohnella phylogeny.</title>
        <authorList>
            <person name="Dunlap C."/>
        </authorList>
    </citation>
    <scope>NUCLEOTIDE SEQUENCE [LARGE SCALE GENOMIC DNA]</scope>
    <source>
        <strain evidence="17 18">DSM 25239</strain>
    </source>
</reference>
<keyword evidence="5" id="KW-0597">Phosphoprotein</keyword>
<evidence type="ECO:0000256" key="7">
    <source>
        <dbReference type="ARBA" id="ARBA00022692"/>
    </source>
</evidence>
<dbReference type="Pfam" id="PF00672">
    <property type="entry name" value="HAMP"/>
    <property type="match status" value="1"/>
</dbReference>
<evidence type="ECO:0000256" key="5">
    <source>
        <dbReference type="ARBA" id="ARBA00022553"/>
    </source>
</evidence>
<dbReference type="InterPro" id="IPR004358">
    <property type="entry name" value="Sig_transdc_His_kin-like_C"/>
</dbReference>
<dbReference type="SMART" id="SM00304">
    <property type="entry name" value="HAMP"/>
    <property type="match status" value="1"/>
</dbReference>
<sequence>MRRRPFQFKSIHTSIALAFSLLILGTTLLLSYSSYRQSASFVADTSVEYTTTLIEQVNANIRTYVDNMESISALAIGNGDLTKFLSAPLGTPESEQLKARIGRFFHSVVASRTDIATLAFAGSNGAVISDREGAKLKDYTELIGQDWYREARAAKGEVVLSSSRVQHLYPKEYRWVISLSRELSGEGRLDPSGVLLVDLNYNLIDDLCRQIQLGSRGYVFIVDSAGDLIYHPQQQIMFTELKTEDIPLILRSPDTTLTVQDGKEPKKYTIRSTDFGWKIVGVTYPKELVGDKAKMQLSAALWGGLCLVIALGLSVLLSFTMARPLKRLDAHMKQVEKGSFDIRVDVTSTNEIGKLARTFNLMIAKIRELMNQKLRDEEIKRTSEIKALQAQIQPHFLYNTLDSIIWMAETNKMAEVVKMTTALSRLFRSSIGQGEEEVPLSVELEHVGNYLTIQSMRYRNRFVHRIDVPEELRDARIQRVILQPLVENAIYHGMRNKAETGEIVVSGRLAGSLLELTVADDGAGMTPEQVRTILSERKASESGTGMGVLNVHRRIQLFYGPQYGLEYRSEREEGTVVTLRVPWRKGGEDT</sequence>
<evidence type="ECO:0000256" key="4">
    <source>
        <dbReference type="ARBA" id="ARBA00022475"/>
    </source>
</evidence>
<protein>
    <recommendedName>
        <fullName evidence="3">histidine kinase</fullName>
        <ecNumber evidence="3">2.7.13.3</ecNumber>
    </recommendedName>
</protein>
<evidence type="ECO:0000259" key="16">
    <source>
        <dbReference type="PROSITE" id="PS50885"/>
    </source>
</evidence>
<dbReference type="InterPro" id="IPR033479">
    <property type="entry name" value="dCache_1"/>
</dbReference>
<dbReference type="Proteomes" id="UP000553776">
    <property type="component" value="Unassembled WGS sequence"/>
</dbReference>
<evidence type="ECO:0000256" key="10">
    <source>
        <dbReference type="ARBA" id="ARBA00022840"/>
    </source>
</evidence>
<dbReference type="PROSITE" id="PS50109">
    <property type="entry name" value="HIS_KIN"/>
    <property type="match status" value="1"/>
</dbReference>
<dbReference type="GO" id="GO:0005886">
    <property type="term" value="C:plasma membrane"/>
    <property type="evidence" value="ECO:0007669"/>
    <property type="project" value="UniProtKB-SubCell"/>
</dbReference>
<evidence type="ECO:0000256" key="12">
    <source>
        <dbReference type="ARBA" id="ARBA00023012"/>
    </source>
</evidence>
<dbReference type="Gene3D" id="6.10.340.10">
    <property type="match status" value="1"/>
</dbReference>
<dbReference type="InterPro" id="IPR010559">
    <property type="entry name" value="Sig_transdc_His_kin_internal"/>
</dbReference>
<accession>A0A841TVZ1</accession>
<dbReference type="InterPro" id="IPR005467">
    <property type="entry name" value="His_kinase_dom"/>
</dbReference>
<dbReference type="Pfam" id="PF02518">
    <property type="entry name" value="HATPase_c"/>
    <property type="match status" value="1"/>
</dbReference>
<dbReference type="InterPro" id="IPR003660">
    <property type="entry name" value="HAMP_dom"/>
</dbReference>
<evidence type="ECO:0000256" key="6">
    <source>
        <dbReference type="ARBA" id="ARBA00022679"/>
    </source>
</evidence>
<evidence type="ECO:0000256" key="3">
    <source>
        <dbReference type="ARBA" id="ARBA00012438"/>
    </source>
</evidence>
<evidence type="ECO:0000256" key="8">
    <source>
        <dbReference type="ARBA" id="ARBA00022741"/>
    </source>
</evidence>
<keyword evidence="12" id="KW-0902">Two-component regulatory system</keyword>
<dbReference type="InterPro" id="IPR036890">
    <property type="entry name" value="HATPase_C_sf"/>
</dbReference>
<keyword evidence="6" id="KW-0808">Transferase</keyword>
<comment type="catalytic activity">
    <reaction evidence="1">
        <text>ATP + protein L-histidine = ADP + protein N-phospho-L-histidine.</text>
        <dbReference type="EC" id="2.7.13.3"/>
    </reaction>
</comment>
<comment type="subcellular location">
    <subcellularLocation>
        <location evidence="2">Cell membrane</location>
        <topology evidence="2">Multi-pass membrane protein</topology>
    </subcellularLocation>
</comment>
<feature type="transmembrane region" description="Helical" evidence="14">
    <location>
        <begin position="299"/>
        <end position="322"/>
    </location>
</feature>
<keyword evidence="8" id="KW-0547">Nucleotide-binding</keyword>
<dbReference type="CDD" id="cd06225">
    <property type="entry name" value="HAMP"/>
    <property type="match status" value="1"/>
</dbReference>
<keyword evidence="7 14" id="KW-0812">Transmembrane</keyword>
<dbReference type="GO" id="GO:0005524">
    <property type="term" value="F:ATP binding"/>
    <property type="evidence" value="ECO:0007669"/>
    <property type="project" value="UniProtKB-KW"/>
</dbReference>
<gene>
    <name evidence="17" type="ORF">H7B90_13630</name>
</gene>
<dbReference type="GO" id="GO:0000155">
    <property type="term" value="F:phosphorelay sensor kinase activity"/>
    <property type="evidence" value="ECO:0007669"/>
    <property type="project" value="InterPro"/>
</dbReference>
<dbReference type="EC" id="2.7.13.3" evidence="3"/>
<evidence type="ECO:0000256" key="9">
    <source>
        <dbReference type="ARBA" id="ARBA00022777"/>
    </source>
</evidence>
<keyword evidence="13 14" id="KW-0472">Membrane</keyword>
<keyword evidence="18" id="KW-1185">Reference proteome</keyword>
<dbReference type="PROSITE" id="PS50885">
    <property type="entry name" value="HAMP"/>
    <property type="match status" value="1"/>
</dbReference>
<feature type="domain" description="Histidine kinase" evidence="15">
    <location>
        <begin position="481"/>
        <end position="585"/>
    </location>
</feature>
<evidence type="ECO:0000256" key="13">
    <source>
        <dbReference type="ARBA" id="ARBA00023136"/>
    </source>
</evidence>
<feature type="domain" description="HAMP" evidence="16">
    <location>
        <begin position="319"/>
        <end position="371"/>
    </location>
</feature>
<keyword evidence="10" id="KW-0067">ATP-binding</keyword>
<proteinExistence type="predicted"/>
<keyword evidence="4" id="KW-1003">Cell membrane</keyword>
<comment type="caution">
    <text evidence="17">The sequence shown here is derived from an EMBL/GenBank/DDBJ whole genome shotgun (WGS) entry which is preliminary data.</text>
</comment>
<name>A0A841TVZ1_9BACL</name>
<evidence type="ECO:0000256" key="14">
    <source>
        <dbReference type="SAM" id="Phobius"/>
    </source>
</evidence>
<dbReference type="PANTHER" id="PTHR34220">
    <property type="entry name" value="SENSOR HISTIDINE KINASE YPDA"/>
    <property type="match status" value="1"/>
</dbReference>
<evidence type="ECO:0000256" key="2">
    <source>
        <dbReference type="ARBA" id="ARBA00004651"/>
    </source>
</evidence>
<evidence type="ECO:0000259" key="15">
    <source>
        <dbReference type="PROSITE" id="PS50109"/>
    </source>
</evidence>
<dbReference type="InterPro" id="IPR003594">
    <property type="entry name" value="HATPase_dom"/>
</dbReference>
<evidence type="ECO:0000313" key="17">
    <source>
        <dbReference type="EMBL" id="MBB6692446.1"/>
    </source>
</evidence>
<dbReference type="EMBL" id="JACJVR010000052">
    <property type="protein sequence ID" value="MBB6692446.1"/>
    <property type="molecule type" value="Genomic_DNA"/>
</dbReference>
<evidence type="ECO:0000256" key="1">
    <source>
        <dbReference type="ARBA" id="ARBA00000085"/>
    </source>
</evidence>
<dbReference type="PANTHER" id="PTHR34220:SF7">
    <property type="entry name" value="SENSOR HISTIDINE KINASE YPDA"/>
    <property type="match status" value="1"/>
</dbReference>
<dbReference type="SUPFAM" id="SSF55874">
    <property type="entry name" value="ATPase domain of HSP90 chaperone/DNA topoisomerase II/histidine kinase"/>
    <property type="match status" value="1"/>
</dbReference>
<dbReference type="Pfam" id="PF06580">
    <property type="entry name" value="His_kinase"/>
    <property type="match status" value="1"/>
</dbReference>
<dbReference type="InterPro" id="IPR050640">
    <property type="entry name" value="Bact_2-comp_sensor_kinase"/>
</dbReference>
<dbReference type="AlphaFoldDB" id="A0A841TVZ1"/>
<dbReference type="RefSeq" id="WP_185136429.1">
    <property type="nucleotide sequence ID" value="NZ_JACJVR010000052.1"/>
</dbReference>
<keyword evidence="11 14" id="KW-1133">Transmembrane helix</keyword>
<evidence type="ECO:0000313" key="18">
    <source>
        <dbReference type="Proteomes" id="UP000553776"/>
    </source>
</evidence>